<proteinExistence type="inferred from homology"/>
<dbReference type="PANTHER" id="PTHR30024:SF47">
    <property type="entry name" value="TAURINE-BINDING PERIPLASMIC PROTEIN"/>
    <property type="match status" value="1"/>
</dbReference>
<comment type="similarity">
    <text evidence="2">Belongs to the bacterial solute-binding protein SsuA/TauA family.</text>
</comment>
<dbReference type="Proteomes" id="UP001596052">
    <property type="component" value="Unassembled WGS sequence"/>
</dbReference>
<dbReference type="EMBL" id="JBHSMQ010000001">
    <property type="protein sequence ID" value="MFC5453792.1"/>
    <property type="molecule type" value="Genomic_DNA"/>
</dbReference>
<evidence type="ECO:0000256" key="2">
    <source>
        <dbReference type="ARBA" id="ARBA00010742"/>
    </source>
</evidence>
<keyword evidence="6" id="KW-1185">Reference proteome</keyword>
<organism evidence="5 6">
    <name type="scientific">Prosthecobacter fluviatilis</name>
    <dbReference type="NCBI Taxonomy" id="445931"/>
    <lineage>
        <taxon>Bacteria</taxon>
        <taxon>Pseudomonadati</taxon>
        <taxon>Verrucomicrobiota</taxon>
        <taxon>Verrucomicrobiia</taxon>
        <taxon>Verrucomicrobiales</taxon>
        <taxon>Verrucomicrobiaceae</taxon>
        <taxon>Prosthecobacter</taxon>
    </lineage>
</organism>
<protein>
    <submittedName>
        <fullName evidence="5">ABC transporter substrate-binding protein</fullName>
    </submittedName>
</protein>
<evidence type="ECO:0000256" key="1">
    <source>
        <dbReference type="ARBA" id="ARBA00004418"/>
    </source>
</evidence>
<evidence type="ECO:0000313" key="5">
    <source>
        <dbReference type="EMBL" id="MFC5453792.1"/>
    </source>
</evidence>
<reference evidence="6" key="1">
    <citation type="journal article" date="2019" name="Int. J. Syst. Evol. Microbiol.">
        <title>The Global Catalogue of Microorganisms (GCM) 10K type strain sequencing project: providing services to taxonomists for standard genome sequencing and annotation.</title>
        <authorList>
            <consortium name="The Broad Institute Genomics Platform"/>
            <consortium name="The Broad Institute Genome Sequencing Center for Infectious Disease"/>
            <person name="Wu L."/>
            <person name="Ma J."/>
        </authorList>
    </citation>
    <scope>NUCLEOTIDE SEQUENCE [LARGE SCALE GENOMIC DNA]</scope>
    <source>
        <strain evidence="6">CGMCC 4.1469</strain>
    </source>
</reference>
<evidence type="ECO:0000256" key="3">
    <source>
        <dbReference type="ARBA" id="ARBA00022729"/>
    </source>
</evidence>
<evidence type="ECO:0000313" key="6">
    <source>
        <dbReference type="Proteomes" id="UP001596052"/>
    </source>
</evidence>
<accession>A0ABW0KL37</accession>
<sequence>MKDPKALLQRFLPLLFAALLLTVSFFPYQEKKNRLRVVPGLGTAAESLLVAGDLQKLPANHFQVIEIPWSSAVVRAFGSGAADVAVVTLDSAVRMREAGQKLKVLKVLCRSAGADAVISHGDILRLQDLKGKRVGVERSAGSYLMASALESVGMTMADIELIPMFQSEMEQALQVRQVDAVVITEPWLTKLSRGSIHRLYDSSQLKVPIIYLLVASERACTSSRENLLSLIKVQSEMADSIWSGRPFPGMDAVLRRENLSAEELAECLGRLHTLDRAENEKMLRLLPELAGQTEDLMLRHGIIVAKPSGGEWIDTSFIKEALP</sequence>
<comment type="caution">
    <text evidence="5">The sequence shown here is derived from an EMBL/GenBank/DDBJ whole genome shotgun (WGS) entry which is preliminary data.</text>
</comment>
<dbReference type="PANTHER" id="PTHR30024">
    <property type="entry name" value="ALIPHATIC SULFONATES-BINDING PROTEIN-RELATED"/>
    <property type="match status" value="1"/>
</dbReference>
<dbReference type="Pfam" id="PF09084">
    <property type="entry name" value="NMT1"/>
    <property type="match status" value="1"/>
</dbReference>
<gene>
    <name evidence="5" type="ORF">ACFQDI_02890</name>
</gene>
<dbReference type="Gene3D" id="3.40.190.10">
    <property type="entry name" value="Periplasmic binding protein-like II"/>
    <property type="match status" value="2"/>
</dbReference>
<comment type="subcellular location">
    <subcellularLocation>
        <location evidence="1">Periplasm</location>
    </subcellularLocation>
</comment>
<name>A0ABW0KL37_9BACT</name>
<feature type="domain" description="SsuA/THI5-like" evidence="4">
    <location>
        <begin position="70"/>
        <end position="187"/>
    </location>
</feature>
<evidence type="ECO:0000259" key="4">
    <source>
        <dbReference type="Pfam" id="PF09084"/>
    </source>
</evidence>
<dbReference type="SUPFAM" id="SSF53850">
    <property type="entry name" value="Periplasmic binding protein-like II"/>
    <property type="match status" value="1"/>
</dbReference>
<keyword evidence="3" id="KW-0732">Signal</keyword>
<dbReference type="InterPro" id="IPR015168">
    <property type="entry name" value="SsuA/THI5"/>
</dbReference>
<dbReference type="RefSeq" id="WP_377163214.1">
    <property type="nucleotide sequence ID" value="NZ_JBHSMQ010000001.1"/>
</dbReference>